<evidence type="ECO:0000256" key="6">
    <source>
        <dbReference type="SAM" id="SignalP"/>
    </source>
</evidence>
<organism evidence="7 8">
    <name type="scientific">Nosema bombycis (strain CQ1 / CVCC 102059)</name>
    <name type="common">Microsporidian parasite</name>
    <name type="synonym">Pebrine of silkworm</name>
    <dbReference type="NCBI Taxonomy" id="578461"/>
    <lineage>
        <taxon>Eukaryota</taxon>
        <taxon>Fungi</taxon>
        <taxon>Fungi incertae sedis</taxon>
        <taxon>Microsporidia</taxon>
        <taxon>Nosematidae</taxon>
        <taxon>Nosema</taxon>
    </lineage>
</organism>
<evidence type="ECO:0000256" key="2">
    <source>
        <dbReference type="ARBA" id="ARBA00022692"/>
    </source>
</evidence>
<dbReference type="VEuPathDB" id="MicrosporidiaDB:NBO_111g0004"/>
<dbReference type="SUPFAM" id="SSF52833">
    <property type="entry name" value="Thioredoxin-like"/>
    <property type="match status" value="2"/>
</dbReference>
<feature type="chain" id="PRO_5004344114" evidence="6">
    <location>
        <begin position="17"/>
        <end position="384"/>
    </location>
</feature>
<evidence type="ECO:0000313" key="8">
    <source>
        <dbReference type="Proteomes" id="UP000016927"/>
    </source>
</evidence>
<dbReference type="OrthoDB" id="427280at2759"/>
<accession>R0MK92</accession>
<name>R0MK92_NOSB1</name>
<dbReference type="STRING" id="578461.R0MK92"/>
<sequence>MILILFLSLIKSKASCEIGDGLRLVEFYKGKESDLMEPKVNLISKITETSKLPFEVQKINCGLCDCQGVKDFPSFHLVKNHQVLDSFTGYKSYDDLFKFILKSKEVDLFKPSDVSGKLIELKEKDFYSSFDGPWLILFYHEDKKEINTLLKQVLKIFKGRIKIGKVKHSESKDFITRYQIKTLPTIYGMYEGLNVPFLGQLDLQNLIKFTNRLIEPAFLNLNYNELLSIARDSEPVYVVLHQNENLANETFLRYAHNFKFKTRLFKSEDPEIFKRVGVKYYHGDKGGYHGDKERTGEVNHGEVNREKGTGEKEGYEDHSSHNNLNLVVFKNGHFHLYDGNVHNEGTLIEWLFHTHFPNVTKISDSTFHSIFNGDQTRLPPLNRK</sequence>
<dbReference type="GO" id="GO:0016853">
    <property type="term" value="F:isomerase activity"/>
    <property type="evidence" value="ECO:0007669"/>
    <property type="project" value="UniProtKB-KW"/>
</dbReference>
<keyword evidence="2" id="KW-0812">Transmembrane</keyword>
<dbReference type="GO" id="GO:0005783">
    <property type="term" value="C:endoplasmic reticulum"/>
    <property type="evidence" value="ECO:0007669"/>
    <property type="project" value="TreeGrafter"/>
</dbReference>
<dbReference type="InterPro" id="IPR036249">
    <property type="entry name" value="Thioredoxin-like_sf"/>
</dbReference>
<evidence type="ECO:0000313" key="7">
    <source>
        <dbReference type="EMBL" id="EOB13213.1"/>
    </source>
</evidence>
<gene>
    <name evidence="7" type="ORF">NBO_111g0004</name>
</gene>
<dbReference type="EMBL" id="KB909019">
    <property type="protein sequence ID" value="EOB13213.1"/>
    <property type="molecule type" value="Genomic_DNA"/>
</dbReference>
<dbReference type="PANTHER" id="PTHR46426">
    <property type="entry name" value="PROTEIN DISULFIDE-ISOMERASE TMX3"/>
    <property type="match status" value="1"/>
</dbReference>
<comment type="subcellular location">
    <subcellularLocation>
        <location evidence="1">Membrane</location>
        <topology evidence="1">Single-pass membrane protein</topology>
    </subcellularLocation>
</comment>
<proteinExistence type="predicted"/>
<evidence type="ECO:0000256" key="4">
    <source>
        <dbReference type="ARBA" id="ARBA00023136"/>
    </source>
</evidence>
<keyword evidence="3" id="KW-1133">Transmembrane helix</keyword>
<keyword evidence="8" id="KW-1185">Reference proteome</keyword>
<keyword evidence="4" id="KW-0472">Membrane</keyword>
<evidence type="ECO:0000256" key="1">
    <source>
        <dbReference type="ARBA" id="ARBA00004167"/>
    </source>
</evidence>
<dbReference type="GO" id="GO:0016020">
    <property type="term" value="C:membrane"/>
    <property type="evidence" value="ECO:0007669"/>
    <property type="project" value="UniProtKB-SubCell"/>
</dbReference>
<dbReference type="HOGENOM" id="CLU_042417_0_0_1"/>
<dbReference type="AlphaFoldDB" id="R0MK92"/>
<evidence type="ECO:0000256" key="5">
    <source>
        <dbReference type="SAM" id="MobiDB-lite"/>
    </source>
</evidence>
<feature type="region of interest" description="Disordered" evidence="5">
    <location>
        <begin position="289"/>
        <end position="319"/>
    </location>
</feature>
<feature type="signal peptide" evidence="6">
    <location>
        <begin position="1"/>
        <end position="16"/>
    </location>
</feature>
<protein>
    <submittedName>
        <fullName evidence="7">Protein disulfide isomerase</fullName>
    </submittedName>
</protein>
<keyword evidence="6" id="KW-0732">Signal</keyword>
<reference evidence="7 8" key="1">
    <citation type="journal article" date="2013" name="BMC Genomics">
        <title>Comparative genomics of parasitic silkworm microsporidia reveal an association between genome expansion and host adaptation.</title>
        <authorList>
            <person name="Pan G."/>
            <person name="Xu J."/>
            <person name="Li T."/>
            <person name="Xia Q."/>
            <person name="Liu S.L."/>
            <person name="Zhang G."/>
            <person name="Li S."/>
            <person name="Li C."/>
            <person name="Liu H."/>
            <person name="Yang L."/>
            <person name="Liu T."/>
            <person name="Zhang X."/>
            <person name="Wu Z."/>
            <person name="Fan W."/>
            <person name="Dang X."/>
            <person name="Xiang H."/>
            <person name="Tao M."/>
            <person name="Li Y."/>
            <person name="Hu J."/>
            <person name="Li Z."/>
            <person name="Lin L."/>
            <person name="Luo J."/>
            <person name="Geng L."/>
            <person name="Wang L."/>
            <person name="Long M."/>
            <person name="Wan Y."/>
            <person name="He N."/>
            <person name="Zhang Z."/>
            <person name="Lu C."/>
            <person name="Keeling P.J."/>
            <person name="Wang J."/>
            <person name="Xiang Z."/>
            <person name="Zhou Z."/>
        </authorList>
    </citation>
    <scope>NUCLEOTIDE SEQUENCE [LARGE SCALE GENOMIC DNA]</scope>
    <source>
        <strain evidence="8">CQ1 / CVCC 102059</strain>
    </source>
</reference>
<dbReference type="PANTHER" id="PTHR46426:SF1">
    <property type="entry name" value="PROTEIN DISULFIDE-ISOMERASE TMX3"/>
    <property type="match status" value="1"/>
</dbReference>
<dbReference type="Proteomes" id="UP000016927">
    <property type="component" value="Unassembled WGS sequence"/>
</dbReference>
<dbReference type="InterPro" id="IPR052250">
    <property type="entry name" value="PDI_TMX3"/>
</dbReference>
<evidence type="ECO:0000256" key="3">
    <source>
        <dbReference type="ARBA" id="ARBA00022989"/>
    </source>
</evidence>
<dbReference type="Gene3D" id="3.40.30.10">
    <property type="entry name" value="Glutaredoxin"/>
    <property type="match status" value="1"/>
</dbReference>
<keyword evidence="7" id="KW-0413">Isomerase</keyword>